<dbReference type="EMBL" id="BARU01020798">
    <property type="protein sequence ID" value="GAH53187.1"/>
    <property type="molecule type" value="Genomic_DNA"/>
</dbReference>
<protein>
    <submittedName>
        <fullName evidence="1">Uncharacterized protein</fullName>
    </submittedName>
</protein>
<name>X1G7F9_9ZZZZ</name>
<reference evidence="1" key="1">
    <citation type="journal article" date="2014" name="Front. Microbiol.">
        <title>High frequency of phylogenetically diverse reductive dehalogenase-homologous genes in deep subseafloor sedimentary metagenomes.</title>
        <authorList>
            <person name="Kawai M."/>
            <person name="Futagami T."/>
            <person name="Toyoda A."/>
            <person name="Takaki Y."/>
            <person name="Nishi S."/>
            <person name="Hori S."/>
            <person name="Arai W."/>
            <person name="Tsubouchi T."/>
            <person name="Morono Y."/>
            <person name="Uchiyama I."/>
            <person name="Ito T."/>
            <person name="Fujiyama A."/>
            <person name="Inagaki F."/>
            <person name="Takami H."/>
        </authorList>
    </citation>
    <scope>NUCLEOTIDE SEQUENCE</scope>
    <source>
        <strain evidence="1">Expedition CK06-06</strain>
    </source>
</reference>
<proteinExistence type="predicted"/>
<sequence length="75" mass="8637">MITVYLEDHGQDFLEWDIEGGKVVGCRPYQEWLWKDTPVHNTSIRPGDILKIAVNGKRTTLNYPVERVVEHATVT</sequence>
<organism evidence="1">
    <name type="scientific">marine sediment metagenome</name>
    <dbReference type="NCBI Taxonomy" id="412755"/>
    <lineage>
        <taxon>unclassified sequences</taxon>
        <taxon>metagenomes</taxon>
        <taxon>ecological metagenomes</taxon>
    </lineage>
</organism>
<accession>X1G7F9</accession>
<dbReference type="AlphaFoldDB" id="X1G7F9"/>
<gene>
    <name evidence="1" type="ORF">S03H2_34112</name>
</gene>
<comment type="caution">
    <text evidence="1">The sequence shown here is derived from an EMBL/GenBank/DDBJ whole genome shotgun (WGS) entry which is preliminary data.</text>
</comment>
<evidence type="ECO:0000313" key="1">
    <source>
        <dbReference type="EMBL" id="GAH53187.1"/>
    </source>
</evidence>